<dbReference type="Pfam" id="PF00903">
    <property type="entry name" value="Glyoxalase"/>
    <property type="match status" value="1"/>
</dbReference>
<keyword evidence="3" id="KW-0223">Dioxygenase</keyword>
<dbReference type="Gene3D" id="3.10.180.10">
    <property type="entry name" value="2,3-Dihydroxybiphenyl 1,2-Dioxygenase, domain 1"/>
    <property type="match status" value="1"/>
</dbReference>
<name>A0A1G7FC35_9FLAO</name>
<dbReference type="InterPro" id="IPR029068">
    <property type="entry name" value="Glyas_Bleomycin-R_OHBP_Dase"/>
</dbReference>
<evidence type="ECO:0000256" key="1">
    <source>
        <dbReference type="SAM" id="SignalP"/>
    </source>
</evidence>
<feature type="chain" id="PRO_5011585805" evidence="1">
    <location>
        <begin position="23"/>
        <end position="65"/>
    </location>
</feature>
<gene>
    <name evidence="3" type="ORF">SAMN05421636_10752</name>
</gene>
<protein>
    <submittedName>
        <fullName evidence="3">Glyoxalase/Bleomycin resistance protein/Dioxygenase superfamily protein</fullName>
    </submittedName>
</protein>
<dbReference type="InterPro" id="IPR004360">
    <property type="entry name" value="Glyas_Fos-R_dOase_dom"/>
</dbReference>
<dbReference type="EMBL" id="FNAO01000007">
    <property type="protein sequence ID" value="SDE73432.1"/>
    <property type="molecule type" value="Genomic_DNA"/>
</dbReference>
<dbReference type="SUPFAM" id="SSF54593">
    <property type="entry name" value="Glyoxalase/Bleomycin resistance protein/Dihydroxybiphenyl dioxygenase"/>
    <property type="match status" value="1"/>
</dbReference>
<keyword evidence="1" id="KW-0732">Signal</keyword>
<proteinExistence type="predicted"/>
<dbReference type="PROSITE" id="PS51819">
    <property type="entry name" value="VOC"/>
    <property type="match status" value="1"/>
</dbReference>
<feature type="domain" description="VOC" evidence="2">
    <location>
        <begin position="28"/>
        <end position="65"/>
    </location>
</feature>
<sequence>MKSHLKILVLLTATANCLLTQAQSFDFQFDHFAIVVDNVDKSAEFYASVLNLEEMPHPDKTPGFR</sequence>
<reference evidence="3 4" key="1">
    <citation type="submission" date="2016-10" db="EMBL/GenBank/DDBJ databases">
        <authorList>
            <person name="de Groot N.N."/>
        </authorList>
    </citation>
    <scope>NUCLEOTIDE SEQUENCE [LARGE SCALE GENOMIC DNA]</scope>
    <source>
        <strain evidence="3 4">DSM 23421</strain>
    </source>
</reference>
<keyword evidence="4" id="KW-1185">Reference proteome</keyword>
<organism evidence="3 4">
    <name type="scientific">Pricia antarctica</name>
    <dbReference type="NCBI Taxonomy" id="641691"/>
    <lineage>
        <taxon>Bacteria</taxon>
        <taxon>Pseudomonadati</taxon>
        <taxon>Bacteroidota</taxon>
        <taxon>Flavobacteriia</taxon>
        <taxon>Flavobacteriales</taxon>
        <taxon>Flavobacteriaceae</taxon>
        <taxon>Pricia</taxon>
    </lineage>
</organism>
<evidence type="ECO:0000313" key="4">
    <source>
        <dbReference type="Proteomes" id="UP000199109"/>
    </source>
</evidence>
<evidence type="ECO:0000313" key="3">
    <source>
        <dbReference type="EMBL" id="SDE73432.1"/>
    </source>
</evidence>
<dbReference type="GO" id="GO:0051213">
    <property type="term" value="F:dioxygenase activity"/>
    <property type="evidence" value="ECO:0007669"/>
    <property type="project" value="UniProtKB-KW"/>
</dbReference>
<dbReference type="InterPro" id="IPR037523">
    <property type="entry name" value="VOC_core"/>
</dbReference>
<dbReference type="STRING" id="641691.SAMN05421636_10752"/>
<keyword evidence="3" id="KW-0560">Oxidoreductase</keyword>
<accession>A0A1G7FC35</accession>
<dbReference type="Proteomes" id="UP000199109">
    <property type="component" value="Unassembled WGS sequence"/>
</dbReference>
<feature type="signal peptide" evidence="1">
    <location>
        <begin position="1"/>
        <end position="22"/>
    </location>
</feature>
<dbReference type="AlphaFoldDB" id="A0A1G7FC35"/>
<evidence type="ECO:0000259" key="2">
    <source>
        <dbReference type="PROSITE" id="PS51819"/>
    </source>
</evidence>
<dbReference type="RefSeq" id="WP_091870057.1">
    <property type="nucleotide sequence ID" value="NZ_FNAO01000007.1"/>
</dbReference>